<dbReference type="RefSeq" id="WP_016536019.1">
    <property type="nucleotide sequence ID" value="NZ_KE161030.1"/>
</dbReference>
<dbReference type="Proteomes" id="UP000014585">
    <property type="component" value="Unassembled WGS sequence"/>
</dbReference>
<keyword evidence="3" id="KW-0732">Signal</keyword>
<dbReference type="HOGENOM" id="CLU_887654_0_0_6"/>
<dbReference type="PATRIC" id="fig|566551.4.peg.1579"/>
<dbReference type="STRING" id="566551.HMPREF0201_01708"/>
<evidence type="ECO:0000256" key="1">
    <source>
        <dbReference type="SAM" id="Coils"/>
    </source>
</evidence>
<feature type="chain" id="PRO_5004510285" evidence="3">
    <location>
        <begin position="29"/>
        <end position="313"/>
    </location>
</feature>
<name>S3IVI3_9ENTR</name>
<protein>
    <submittedName>
        <fullName evidence="4">Uncharacterized protein</fullName>
    </submittedName>
</protein>
<evidence type="ECO:0000256" key="3">
    <source>
        <dbReference type="SAM" id="SignalP"/>
    </source>
</evidence>
<sequence length="313" mass="34025">MFKNKLYPGLRVAGLAAALLFPSLTWCAASTAHIAKNDVKSAEPASATKESVKPEQHTDARPLSEYGVSGMVLEAQNHRLQDDLDKLYQERRDLNSKLSEMQKAQDALKAAAEENAQPPVSDDQKMAYVAGLSLTSGIQGRLDSWTALGIKVDSVWLDRGLRDGLDSRQSLKPEEVDSAWQSFSSLIQIAVDEEMKAGKESIIKKLNGRTPALEKNGMTFLVLKKGKPVDDKNAPVKLALREQILGGRVVSEVPSLILSSEDEMPAVVRNALPLMGAGGSVAAYALAKSVYGQLPLPTDVQPFTVLEYRITRL</sequence>
<accession>S3IVI3</accession>
<dbReference type="OrthoDB" id="6451061at2"/>
<keyword evidence="1" id="KW-0175">Coiled coil</keyword>
<feature type="coiled-coil region" evidence="1">
    <location>
        <begin position="77"/>
        <end position="114"/>
    </location>
</feature>
<proteinExistence type="predicted"/>
<comment type="caution">
    <text evidence="4">The sequence shown here is derived from an EMBL/GenBank/DDBJ whole genome shotgun (WGS) entry which is preliminary data.</text>
</comment>
<dbReference type="Gene3D" id="1.10.287.460">
    <property type="entry name" value="Peptidyl-prolyl cis-trans isomerase, FKBP-type, N-terminal domain"/>
    <property type="match status" value="1"/>
</dbReference>
<reference evidence="4 5" key="1">
    <citation type="submission" date="2013-04" db="EMBL/GenBank/DDBJ databases">
        <authorList>
            <person name="Weinstock G."/>
            <person name="Sodergren E."/>
            <person name="Lobos E.A."/>
            <person name="Fulton L."/>
            <person name="Fulton R."/>
            <person name="Courtney L."/>
            <person name="Fronick C."/>
            <person name="O'Laughlin M."/>
            <person name="Godfrey J."/>
            <person name="Wilson R.M."/>
            <person name="Miner T."/>
            <person name="Farmer C."/>
            <person name="Delehaunty K."/>
            <person name="Cordes M."/>
            <person name="Minx P."/>
            <person name="Tomlinson C."/>
            <person name="Chen J."/>
            <person name="Wollam A."/>
            <person name="Pepin K.H."/>
            <person name="Palsikar V.B."/>
            <person name="Zhang X."/>
            <person name="Suruliraj S."/>
            <person name="Perna N.T."/>
            <person name="Plunkett G."/>
            <person name="Warren W."/>
            <person name="Mitreva M."/>
            <person name="Mardis E.R."/>
            <person name="Wilson R.K."/>
        </authorList>
    </citation>
    <scope>NUCLEOTIDE SEQUENCE [LARGE SCALE GENOMIC DNA]</scope>
    <source>
        <strain evidence="4 5">DSM 4568</strain>
    </source>
</reference>
<feature type="region of interest" description="Disordered" evidence="2">
    <location>
        <begin position="39"/>
        <end position="61"/>
    </location>
</feature>
<evidence type="ECO:0000313" key="5">
    <source>
        <dbReference type="Proteomes" id="UP000014585"/>
    </source>
</evidence>
<dbReference type="InterPro" id="IPR036944">
    <property type="entry name" value="PPIase_FKBP_N_sf"/>
</dbReference>
<evidence type="ECO:0000256" key="2">
    <source>
        <dbReference type="SAM" id="MobiDB-lite"/>
    </source>
</evidence>
<evidence type="ECO:0000313" key="4">
    <source>
        <dbReference type="EMBL" id="EPF17728.1"/>
    </source>
</evidence>
<dbReference type="EMBL" id="ATDT01000010">
    <property type="protein sequence ID" value="EPF17728.1"/>
    <property type="molecule type" value="Genomic_DNA"/>
</dbReference>
<feature type="compositionally biased region" description="Basic and acidic residues" evidence="2">
    <location>
        <begin position="50"/>
        <end position="61"/>
    </location>
</feature>
<organism evidence="4 5">
    <name type="scientific">Cedecea davisae DSM 4568</name>
    <dbReference type="NCBI Taxonomy" id="566551"/>
    <lineage>
        <taxon>Bacteria</taxon>
        <taxon>Pseudomonadati</taxon>
        <taxon>Pseudomonadota</taxon>
        <taxon>Gammaproteobacteria</taxon>
        <taxon>Enterobacterales</taxon>
        <taxon>Enterobacteriaceae</taxon>
        <taxon>Cedecea</taxon>
    </lineage>
</organism>
<gene>
    <name evidence="4" type="ORF">HMPREF0201_01708</name>
</gene>
<feature type="signal peptide" evidence="3">
    <location>
        <begin position="1"/>
        <end position="28"/>
    </location>
</feature>
<dbReference type="AlphaFoldDB" id="S3IVI3"/>
<dbReference type="GO" id="GO:0006457">
    <property type="term" value="P:protein folding"/>
    <property type="evidence" value="ECO:0007669"/>
    <property type="project" value="InterPro"/>
</dbReference>